<organism evidence="1 2">
    <name type="scientific">Pristionchus pacificus</name>
    <name type="common">Parasitic nematode worm</name>
    <dbReference type="NCBI Taxonomy" id="54126"/>
    <lineage>
        <taxon>Eukaryota</taxon>
        <taxon>Metazoa</taxon>
        <taxon>Ecdysozoa</taxon>
        <taxon>Nematoda</taxon>
        <taxon>Chromadorea</taxon>
        <taxon>Rhabditida</taxon>
        <taxon>Rhabditina</taxon>
        <taxon>Diplogasteromorpha</taxon>
        <taxon>Diplogasteroidea</taxon>
        <taxon>Neodiplogasteridae</taxon>
        <taxon>Pristionchus</taxon>
    </lineage>
</organism>
<protein>
    <submittedName>
        <fullName evidence="1">Uncharacterized protein</fullName>
    </submittedName>
</protein>
<reference evidence="1" key="2">
    <citation type="submission" date="2022-06" db="UniProtKB">
        <authorList>
            <consortium name="EnsemblMetazoa"/>
        </authorList>
    </citation>
    <scope>IDENTIFICATION</scope>
    <source>
        <strain evidence="1">PS312</strain>
    </source>
</reference>
<reference evidence="2" key="1">
    <citation type="journal article" date="2008" name="Nat. Genet.">
        <title>The Pristionchus pacificus genome provides a unique perspective on nematode lifestyle and parasitism.</title>
        <authorList>
            <person name="Dieterich C."/>
            <person name="Clifton S.W."/>
            <person name="Schuster L.N."/>
            <person name="Chinwalla A."/>
            <person name="Delehaunty K."/>
            <person name="Dinkelacker I."/>
            <person name="Fulton L."/>
            <person name="Fulton R."/>
            <person name="Godfrey J."/>
            <person name="Minx P."/>
            <person name="Mitreva M."/>
            <person name="Roeseler W."/>
            <person name="Tian H."/>
            <person name="Witte H."/>
            <person name="Yang S.P."/>
            <person name="Wilson R.K."/>
            <person name="Sommer R.J."/>
        </authorList>
    </citation>
    <scope>NUCLEOTIDE SEQUENCE [LARGE SCALE GENOMIC DNA]</scope>
    <source>
        <strain evidence="2">PS312</strain>
    </source>
</reference>
<accession>A0A8R1V4E4</accession>
<dbReference type="Proteomes" id="UP000005239">
    <property type="component" value="Unassembled WGS sequence"/>
</dbReference>
<evidence type="ECO:0000313" key="1">
    <source>
        <dbReference type="EnsemblMetazoa" id="PPA46261.1"/>
    </source>
</evidence>
<accession>A0A2A6B2X8</accession>
<keyword evidence="2" id="KW-1185">Reference proteome</keyword>
<dbReference type="EnsemblMetazoa" id="PPA46261.1">
    <property type="protein sequence ID" value="PPA46261.1"/>
    <property type="gene ID" value="WBGene00284630"/>
</dbReference>
<proteinExistence type="predicted"/>
<evidence type="ECO:0000313" key="2">
    <source>
        <dbReference type="Proteomes" id="UP000005239"/>
    </source>
</evidence>
<sequence>MRFATILFATCAAATGFGQGTLVIRRGREINALDLQGAVMAAVCPSPKTSTEFGGKDGAFAGDMGGLPPIVAPSGSNGRNEIGGGNGFTNPFSGFGGPNGNYYSGFGGPNGNYHSGFGGPNGNYHSGFGGPNGNSNTGLVNVINTLPGV</sequence>
<dbReference type="AlphaFoldDB" id="A0A2A6B2X8"/>
<gene>
    <name evidence="1" type="primary">WBGene00284630</name>
</gene>
<name>A0A2A6B2X8_PRIPA</name>